<sequence>MDQTFPPLTRPPRPPLVVTLCVWRALMLREALARLFATRISWAWVLFEPVFHVAYLLALYAAVRIHAVGNLDTPVWIMVGIQTYFLFRKTADHVAGAPADNSALFAYRQVKPVDTLIARALLEGVTWLVVTALLAGGLALWGHPFAPDTPLTMIAAWVAMWLLGTGFAMIVSASTALMRETRQMLHIVLRPLYLISGVMFPLATLPAPWRQVLMLNPLAHGVELARMGLSRGYHAVPETDAGYLWGWVLVVVGLGLSLQLTLAHKVAAR</sequence>
<reference evidence="13 14" key="1">
    <citation type="submission" date="2023-06" db="EMBL/GenBank/DDBJ databases">
        <title>Draft genome sequence of Novosphingobium sp. strain IK01.</title>
        <authorList>
            <person name="Hatamoto M."/>
            <person name="Ikarashi T."/>
            <person name="Yamaguchi T."/>
        </authorList>
    </citation>
    <scope>NUCLEOTIDE SEQUENCE [LARGE SCALE GENOMIC DNA]</scope>
    <source>
        <strain evidence="13 14">IK01</strain>
    </source>
</reference>
<keyword evidence="4 11" id="KW-1003">Cell membrane</keyword>
<evidence type="ECO:0000256" key="2">
    <source>
        <dbReference type="ARBA" id="ARBA00007783"/>
    </source>
</evidence>
<comment type="caution">
    <text evidence="13">The sequence shown here is derived from an EMBL/GenBank/DDBJ whole genome shotgun (WGS) entry which is preliminary data.</text>
</comment>
<feature type="transmembrane region" description="Helical" evidence="11">
    <location>
        <begin position="244"/>
        <end position="263"/>
    </location>
</feature>
<keyword evidence="6 11" id="KW-0812">Transmembrane</keyword>
<evidence type="ECO:0000256" key="3">
    <source>
        <dbReference type="ARBA" id="ARBA00022448"/>
    </source>
</evidence>
<keyword evidence="10 11" id="KW-0472">Membrane</keyword>
<evidence type="ECO:0000256" key="5">
    <source>
        <dbReference type="ARBA" id="ARBA00022597"/>
    </source>
</evidence>
<keyword evidence="14" id="KW-1185">Reference proteome</keyword>
<keyword evidence="9" id="KW-0625">Polysaccharide transport</keyword>
<dbReference type="PRINTS" id="PR00164">
    <property type="entry name" value="ABC2TRNSPORT"/>
</dbReference>
<dbReference type="Pfam" id="PF01061">
    <property type="entry name" value="ABC2_membrane"/>
    <property type="match status" value="1"/>
</dbReference>
<dbReference type="PANTHER" id="PTHR30413">
    <property type="entry name" value="INNER MEMBRANE TRANSPORT PERMEASE"/>
    <property type="match status" value="1"/>
</dbReference>
<evidence type="ECO:0000313" key="14">
    <source>
        <dbReference type="Proteomes" id="UP001187221"/>
    </source>
</evidence>
<comment type="caution">
    <text evidence="11">Lacks conserved residue(s) required for the propagation of feature annotation.</text>
</comment>
<keyword evidence="7" id="KW-0972">Capsule biogenesis/degradation</keyword>
<comment type="similarity">
    <text evidence="2 11">Belongs to the ABC-2 integral membrane protein family.</text>
</comment>
<dbReference type="InterPro" id="IPR013525">
    <property type="entry name" value="ABC2_TM"/>
</dbReference>
<evidence type="ECO:0000256" key="6">
    <source>
        <dbReference type="ARBA" id="ARBA00022692"/>
    </source>
</evidence>
<protein>
    <recommendedName>
        <fullName evidence="11">Transport permease protein</fullName>
    </recommendedName>
</protein>
<evidence type="ECO:0000259" key="12">
    <source>
        <dbReference type="PROSITE" id="PS51012"/>
    </source>
</evidence>
<dbReference type="PANTHER" id="PTHR30413:SF10">
    <property type="entry name" value="CAPSULE POLYSACCHARIDE EXPORT INNER-MEMBRANE PROTEIN CTRC"/>
    <property type="match status" value="1"/>
</dbReference>
<dbReference type="PROSITE" id="PS51012">
    <property type="entry name" value="ABC_TM2"/>
    <property type="match status" value="1"/>
</dbReference>
<feature type="transmembrane region" description="Helical" evidence="11">
    <location>
        <begin position="154"/>
        <end position="177"/>
    </location>
</feature>
<feature type="transmembrane region" description="Helical" evidence="11">
    <location>
        <begin position="43"/>
        <end position="63"/>
    </location>
</feature>
<feature type="domain" description="ABC transmembrane type-2" evidence="12">
    <location>
        <begin position="40"/>
        <end position="262"/>
    </location>
</feature>
<evidence type="ECO:0000313" key="13">
    <source>
        <dbReference type="EMBL" id="GMM61149.1"/>
    </source>
</evidence>
<evidence type="ECO:0000256" key="10">
    <source>
        <dbReference type="ARBA" id="ARBA00023136"/>
    </source>
</evidence>
<keyword evidence="3 11" id="KW-0813">Transport</keyword>
<comment type="subcellular location">
    <subcellularLocation>
        <location evidence="11">Cell inner membrane</location>
        <topology evidence="11">Multi-pass membrane protein</topology>
    </subcellularLocation>
    <subcellularLocation>
        <location evidence="1">Cell membrane</location>
        <topology evidence="1">Multi-pass membrane protein</topology>
    </subcellularLocation>
</comment>
<evidence type="ECO:0000256" key="1">
    <source>
        <dbReference type="ARBA" id="ARBA00004651"/>
    </source>
</evidence>
<dbReference type="Proteomes" id="UP001187221">
    <property type="component" value="Unassembled WGS sequence"/>
</dbReference>
<evidence type="ECO:0000256" key="11">
    <source>
        <dbReference type="RuleBase" id="RU361157"/>
    </source>
</evidence>
<dbReference type="RefSeq" id="WP_317974860.1">
    <property type="nucleotide sequence ID" value="NZ_BTFW01000001.1"/>
</dbReference>
<organism evidence="13 14">
    <name type="scientific">Novosphingobium pituita</name>
    <dbReference type="NCBI Taxonomy" id="3056842"/>
    <lineage>
        <taxon>Bacteria</taxon>
        <taxon>Pseudomonadati</taxon>
        <taxon>Pseudomonadota</taxon>
        <taxon>Alphaproteobacteria</taxon>
        <taxon>Sphingomonadales</taxon>
        <taxon>Sphingomonadaceae</taxon>
        <taxon>Novosphingobium</taxon>
    </lineage>
</organism>
<evidence type="ECO:0000256" key="8">
    <source>
        <dbReference type="ARBA" id="ARBA00022989"/>
    </source>
</evidence>
<evidence type="ECO:0000256" key="4">
    <source>
        <dbReference type="ARBA" id="ARBA00022475"/>
    </source>
</evidence>
<feature type="transmembrane region" description="Helical" evidence="11">
    <location>
        <begin position="189"/>
        <end position="209"/>
    </location>
</feature>
<dbReference type="InterPro" id="IPR047817">
    <property type="entry name" value="ABC2_TM_bact-type"/>
</dbReference>
<feature type="transmembrane region" description="Helical" evidence="11">
    <location>
        <begin position="120"/>
        <end position="142"/>
    </location>
</feature>
<keyword evidence="5" id="KW-0762">Sugar transport</keyword>
<evidence type="ECO:0000256" key="7">
    <source>
        <dbReference type="ARBA" id="ARBA00022903"/>
    </source>
</evidence>
<evidence type="ECO:0000256" key="9">
    <source>
        <dbReference type="ARBA" id="ARBA00023047"/>
    </source>
</evidence>
<name>A0ABQ6P7D2_9SPHN</name>
<accession>A0ABQ6P7D2</accession>
<dbReference type="EMBL" id="BTFW01000001">
    <property type="protein sequence ID" value="GMM61149.1"/>
    <property type="molecule type" value="Genomic_DNA"/>
</dbReference>
<dbReference type="InterPro" id="IPR000412">
    <property type="entry name" value="ABC_2_transport"/>
</dbReference>
<keyword evidence="8 11" id="KW-1133">Transmembrane helix</keyword>
<gene>
    <name evidence="13" type="ORF">NUTIK01_19260</name>
</gene>
<proteinExistence type="inferred from homology"/>